<dbReference type="EMBL" id="JADKPO010000013">
    <property type="protein sequence ID" value="MBF4768306.1"/>
    <property type="molecule type" value="Genomic_DNA"/>
</dbReference>
<proteinExistence type="predicted"/>
<protein>
    <submittedName>
        <fullName evidence="2">Uncharacterized protein</fullName>
    </submittedName>
</protein>
<accession>A0A930VP96</accession>
<evidence type="ECO:0000313" key="3">
    <source>
        <dbReference type="Proteomes" id="UP000660668"/>
    </source>
</evidence>
<dbReference type="RefSeq" id="WP_194696462.1">
    <property type="nucleotide sequence ID" value="NZ_JADKPO010000013.1"/>
</dbReference>
<name>A0A930VP96_9ACTN</name>
<sequence>METSSRMLTRRTVTQGAAWTVPVAIVGVGAPAYAASGCVVQTSFDNLTVGQMPGVLTFLPSSVTATIAYSSTGNGGDPTPGDTGEVARTSTTPAWNYIEIEMLSPLVKDDSVTVTITLSEPVSNLGFRIHDIDNDTNDSGGVAWKDRVVVDTPGFGYARGSRLTGIGTSTDPFRNTEFEDQAIDSGLNFVDLTWAGPIQVVSFTYKAGGDGSSGNQHIGLGNISFTDCVAASKSSLPASSTRRSLVAGASGSRRQDGDS</sequence>
<keyword evidence="3" id="KW-1185">Reference proteome</keyword>
<comment type="caution">
    <text evidence="2">The sequence shown here is derived from an EMBL/GenBank/DDBJ whole genome shotgun (WGS) entry which is preliminary data.</text>
</comment>
<evidence type="ECO:0000256" key="1">
    <source>
        <dbReference type="SAM" id="MobiDB-lite"/>
    </source>
</evidence>
<evidence type="ECO:0000313" key="2">
    <source>
        <dbReference type="EMBL" id="MBF4768306.1"/>
    </source>
</evidence>
<reference evidence="2" key="1">
    <citation type="submission" date="2020-11" db="EMBL/GenBank/DDBJ databases">
        <title>Nocardioides cynanchi sp. nov., isolated from soil of rhizosphere of Cynanchum wilfordii.</title>
        <authorList>
            <person name="Lee J.-S."/>
            <person name="Suh M.K."/>
            <person name="Kim J.-S."/>
        </authorList>
    </citation>
    <scope>NUCLEOTIDE SEQUENCE</scope>
    <source>
        <strain evidence="2">KCTC 19276</strain>
    </source>
</reference>
<dbReference type="Proteomes" id="UP000660668">
    <property type="component" value="Unassembled WGS sequence"/>
</dbReference>
<feature type="compositionally biased region" description="Polar residues" evidence="1">
    <location>
        <begin position="234"/>
        <end position="243"/>
    </location>
</feature>
<feature type="region of interest" description="Disordered" evidence="1">
    <location>
        <begin position="234"/>
        <end position="259"/>
    </location>
</feature>
<dbReference type="AlphaFoldDB" id="A0A930VP96"/>
<gene>
    <name evidence="2" type="ORF">ISU10_11055</name>
</gene>
<organism evidence="2 3">
    <name type="scientific">Nocardioides agariphilus</name>
    <dbReference type="NCBI Taxonomy" id="433664"/>
    <lineage>
        <taxon>Bacteria</taxon>
        <taxon>Bacillati</taxon>
        <taxon>Actinomycetota</taxon>
        <taxon>Actinomycetes</taxon>
        <taxon>Propionibacteriales</taxon>
        <taxon>Nocardioidaceae</taxon>
        <taxon>Nocardioides</taxon>
    </lineage>
</organism>